<evidence type="ECO:0000313" key="9">
    <source>
        <dbReference type="Proteomes" id="UP000008021"/>
    </source>
</evidence>
<evidence type="ECO:0000256" key="7">
    <source>
        <dbReference type="SAM" id="MobiDB-lite"/>
    </source>
</evidence>
<sequence length="169" mass="17877">MEAVASLPSSSNAGGCGGVLLPAEHLLRLRRPRALEAPEASRPPPRPSPRRSAVAEVKAAPDPVAALINGRSIHLRVLLSKNDPLTCIKLSCVISLCALPLLIFLCGEMNRLADGIFDHSENTTSHAAAPPTSSFSLGKTVEEAVDTVRRGWSDYMQQPVLPASLPALS</sequence>
<evidence type="ECO:0000256" key="3">
    <source>
        <dbReference type="ARBA" id="ARBA00022692"/>
    </source>
</evidence>
<evidence type="ECO:0000313" key="8">
    <source>
        <dbReference type="EnsemblPlants" id="OMERI02G25310.1"/>
    </source>
</evidence>
<reference evidence="8" key="1">
    <citation type="submission" date="2015-04" db="UniProtKB">
        <authorList>
            <consortium name="EnsemblPlants"/>
        </authorList>
    </citation>
    <scope>IDENTIFICATION</scope>
</reference>
<accession>A0A0E0CP34</accession>
<dbReference type="AlphaFoldDB" id="A0A0E0CP34"/>
<feature type="region of interest" description="Disordered" evidence="7">
    <location>
        <begin position="32"/>
        <end position="53"/>
    </location>
</feature>
<dbReference type="Proteomes" id="UP000008021">
    <property type="component" value="Chromosome 2"/>
</dbReference>
<dbReference type="GO" id="GO:0005381">
    <property type="term" value="F:iron ion transmembrane transporter activity"/>
    <property type="evidence" value="ECO:0007669"/>
    <property type="project" value="UniProtKB-UniRule"/>
</dbReference>
<dbReference type="STRING" id="40149.A0A0E0CP34"/>
<proteinExistence type="inferred from homology"/>
<dbReference type="Gramene" id="OMERI02G25310.1">
    <property type="protein sequence ID" value="OMERI02G25310.1"/>
    <property type="gene ID" value="OMERI02G25310"/>
</dbReference>
<comment type="function">
    <text evidence="6">May be involved in iron transport and iron homeostasis.</text>
</comment>
<evidence type="ECO:0000256" key="2">
    <source>
        <dbReference type="ARBA" id="ARBA00022448"/>
    </source>
</evidence>
<dbReference type="EnsemblPlants" id="OMERI02G25310.1">
    <property type="protein sequence ID" value="OMERI02G25310.1"/>
    <property type="gene ID" value="OMERI02G25310"/>
</dbReference>
<keyword evidence="4" id="KW-1133">Transmembrane helix</keyword>
<name>A0A0E0CP34_9ORYZ</name>
<keyword evidence="5" id="KW-0472">Membrane</keyword>
<dbReference type="Pfam" id="PF06963">
    <property type="entry name" value="FPN1"/>
    <property type="match status" value="1"/>
</dbReference>
<keyword evidence="2 6" id="KW-0813">Transport</keyword>
<keyword evidence="3" id="KW-0812">Transmembrane</keyword>
<dbReference type="GO" id="GO:0016020">
    <property type="term" value="C:membrane"/>
    <property type="evidence" value="ECO:0007669"/>
    <property type="project" value="UniProtKB-SubCell"/>
</dbReference>
<keyword evidence="9" id="KW-1185">Reference proteome</keyword>
<evidence type="ECO:0000256" key="4">
    <source>
        <dbReference type="ARBA" id="ARBA00022989"/>
    </source>
</evidence>
<keyword evidence="6" id="KW-0406">Ion transport</keyword>
<organism evidence="8">
    <name type="scientific">Oryza meridionalis</name>
    <dbReference type="NCBI Taxonomy" id="40149"/>
    <lineage>
        <taxon>Eukaryota</taxon>
        <taxon>Viridiplantae</taxon>
        <taxon>Streptophyta</taxon>
        <taxon>Embryophyta</taxon>
        <taxon>Tracheophyta</taxon>
        <taxon>Spermatophyta</taxon>
        <taxon>Magnoliopsida</taxon>
        <taxon>Liliopsida</taxon>
        <taxon>Poales</taxon>
        <taxon>Poaceae</taxon>
        <taxon>BOP clade</taxon>
        <taxon>Oryzoideae</taxon>
        <taxon>Oryzeae</taxon>
        <taxon>Oryzinae</taxon>
        <taxon>Oryza</taxon>
    </lineage>
</organism>
<evidence type="ECO:0000256" key="6">
    <source>
        <dbReference type="RuleBase" id="RU365065"/>
    </source>
</evidence>
<evidence type="ECO:0000256" key="1">
    <source>
        <dbReference type="ARBA" id="ARBA00004141"/>
    </source>
</evidence>
<dbReference type="InterPro" id="IPR009716">
    <property type="entry name" value="Ferroportin-1"/>
</dbReference>
<protein>
    <recommendedName>
        <fullName evidence="6">Solute carrier family 40 member</fullName>
    </recommendedName>
</protein>
<comment type="similarity">
    <text evidence="6">Belongs to the ferroportin (FP) (TC 2.A.100) family. SLC40A subfamily.</text>
</comment>
<dbReference type="HOGENOM" id="CLU_1581026_0_0_1"/>
<reference evidence="8" key="2">
    <citation type="submission" date="2018-05" db="EMBL/GenBank/DDBJ databases">
        <title>OmerRS3 (Oryza meridionalis Reference Sequence Version 3).</title>
        <authorList>
            <person name="Zhang J."/>
            <person name="Kudrna D."/>
            <person name="Lee S."/>
            <person name="Talag J."/>
            <person name="Welchert J."/>
            <person name="Wing R.A."/>
        </authorList>
    </citation>
    <scope>NUCLEOTIDE SEQUENCE [LARGE SCALE GENOMIC DNA]</scope>
    <source>
        <strain evidence="8">cv. OR44</strain>
    </source>
</reference>
<comment type="subcellular location">
    <subcellularLocation>
        <location evidence="1 6">Membrane</location>
        <topology evidence="1 6">Multi-pass membrane protein</topology>
    </subcellularLocation>
</comment>
<evidence type="ECO:0000256" key="5">
    <source>
        <dbReference type="ARBA" id="ARBA00023136"/>
    </source>
</evidence>